<dbReference type="OrthoDB" id="5424209at2759"/>
<feature type="region of interest" description="Disordered" evidence="1">
    <location>
        <begin position="162"/>
        <end position="182"/>
    </location>
</feature>
<sequence>MAQFAPPSSEERDLYYGGLPGGPELVARSSSNPWVNPQKPDSMWRGAIANMYPKSFRPAKRDVLLHQQWNNAASSLRKQILDAASVADWAAIDILSVGLGVGLKNEFHNTLLIAVAPGSMSWHQGHVLALRCKAILEEHGIKDVHCEIRESTLTFGANAPEDAAADAPADAPTEDSGTPDSVLSGFQLLVSSEPITHIFYEKYHTDMSDKLGTKISMKDSDSTGNKGLYLALSQPNARGEPRVVALTCRHHVLSPETEGLQEYRHQQSQPSKEVIQVPQPTYEESLERLPAVVTTYRRTARSADQHSPDRAASYIERADKLESLGQYMERYKTPASRVFGHLLYSPELACTSDNTNGAQWLRNWALIELLPNRHQSQLSALKNKVFAGSLLSVLNTWRNAKVSSSATWPALLVKRDVIWLEKTVVPMEELFTPPDDADDPDEKALFVIKYDKLDGLTFGLGNTLKSIVRYTGIGGREFISEEWCITSATRANEHQMAFSSEGDSGLCILDAERRVAGILTAGCGINGINNVTYAQPVERLLADIRAHGYDVELV</sequence>
<dbReference type="AlphaFoldDB" id="A0A2K0SWP0"/>
<accession>A0A2K0SWP0</accession>
<proteinExistence type="predicted"/>
<evidence type="ECO:0000313" key="3">
    <source>
        <dbReference type="Proteomes" id="UP000236546"/>
    </source>
</evidence>
<comment type="caution">
    <text evidence="2">The sequence shown here is derived from an EMBL/GenBank/DDBJ whole genome shotgun (WGS) entry which is preliminary data.</text>
</comment>
<gene>
    <name evidence="2" type="ORF">TGAMA5MH_10370</name>
</gene>
<dbReference type="Proteomes" id="UP000236546">
    <property type="component" value="Unassembled WGS sequence"/>
</dbReference>
<dbReference type="EMBL" id="MTYH01000132">
    <property type="protein sequence ID" value="PNP37697.1"/>
    <property type="molecule type" value="Genomic_DNA"/>
</dbReference>
<evidence type="ECO:0000313" key="2">
    <source>
        <dbReference type="EMBL" id="PNP37697.1"/>
    </source>
</evidence>
<evidence type="ECO:0000256" key="1">
    <source>
        <dbReference type="SAM" id="MobiDB-lite"/>
    </source>
</evidence>
<feature type="compositionally biased region" description="Low complexity" evidence="1">
    <location>
        <begin position="162"/>
        <end position="171"/>
    </location>
</feature>
<reference evidence="2 3" key="1">
    <citation type="submission" date="2017-02" db="EMBL/GenBank/DDBJ databases">
        <title>Genomes of Trichoderma spp. with biocontrol activity.</title>
        <authorList>
            <person name="Gardiner D."/>
            <person name="Kazan K."/>
            <person name="Vos C."/>
            <person name="Harvey P."/>
        </authorList>
    </citation>
    <scope>NUCLEOTIDE SEQUENCE [LARGE SCALE GENOMIC DNA]</scope>
    <source>
        <strain evidence="2 3">A5MH</strain>
    </source>
</reference>
<organism evidence="2 3">
    <name type="scientific">Trichoderma gamsii</name>
    <dbReference type="NCBI Taxonomy" id="398673"/>
    <lineage>
        <taxon>Eukaryota</taxon>
        <taxon>Fungi</taxon>
        <taxon>Dikarya</taxon>
        <taxon>Ascomycota</taxon>
        <taxon>Pezizomycotina</taxon>
        <taxon>Sordariomycetes</taxon>
        <taxon>Hypocreomycetidae</taxon>
        <taxon>Hypocreales</taxon>
        <taxon>Hypocreaceae</taxon>
        <taxon>Trichoderma</taxon>
    </lineage>
</organism>
<protein>
    <submittedName>
        <fullName evidence="2">Uncharacterized protein</fullName>
    </submittedName>
</protein>
<name>A0A2K0SWP0_9HYPO</name>